<dbReference type="PANTHER" id="PTHR33067:SF35">
    <property type="entry name" value="ASPARTIC PEPTIDASE DDI1-TYPE DOMAIN-CONTAINING PROTEIN"/>
    <property type="match status" value="1"/>
</dbReference>
<proteinExistence type="predicted"/>
<keyword evidence="3" id="KW-1185">Reference proteome</keyword>
<evidence type="ECO:0000313" key="2">
    <source>
        <dbReference type="EMBL" id="GJT95986.1"/>
    </source>
</evidence>
<dbReference type="Gene3D" id="2.40.70.10">
    <property type="entry name" value="Acid Proteases"/>
    <property type="match status" value="1"/>
</dbReference>
<feature type="region of interest" description="Disordered" evidence="1">
    <location>
        <begin position="271"/>
        <end position="306"/>
    </location>
</feature>
<dbReference type="InterPro" id="IPR021109">
    <property type="entry name" value="Peptidase_aspartic_dom_sf"/>
</dbReference>
<protein>
    <submittedName>
        <fullName evidence="2">Homeodomain-like protein</fullName>
    </submittedName>
</protein>
<comment type="caution">
    <text evidence="2">The sequence shown here is derived from an EMBL/GenBank/DDBJ whole genome shotgun (WGS) entry which is preliminary data.</text>
</comment>
<dbReference type="CDD" id="cd00303">
    <property type="entry name" value="retropepsin_like"/>
    <property type="match status" value="1"/>
</dbReference>
<reference evidence="2" key="2">
    <citation type="submission" date="2022-01" db="EMBL/GenBank/DDBJ databases">
        <authorList>
            <person name="Yamashiro T."/>
            <person name="Shiraishi A."/>
            <person name="Satake H."/>
            <person name="Nakayama K."/>
        </authorList>
    </citation>
    <scope>NUCLEOTIDE SEQUENCE</scope>
</reference>
<name>A0ABQ5I768_9ASTR</name>
<organism evidence="2 3">
    <name type="scientific">Tanacetum coccineum</name>
    <dbReference type="NCBI Taxonomy" id="301880"/>
    <lineage>
        <taxon>Eukaryota</taxon>
        <taxon>Viridiplantae</taxon>
        <taxon>Streptophyta</taxon>
        <taxon>Embryophyta</taxon>
        <taxon>Tracheophyta</taxon>
        <taxon>Spermatophyta</taxon>
        <taxon>Magnoliopsida</taxon>
        <taxon>eudicotyledons</taxon>
        <taxon>Gunneridae</taxon>
        <taxon>Pentapetalae</taxon>
        <taxon>asterids</taxon>
        <taxon>campanulids</taxon>
        <taxon>Asterales</taxon>
        <taxon>Asteraceae</taxon>
        <taxon>Asteroideae</taxon>
        <taxon>Anthemideae</taxon>
        <taxon>Anthemidinae</taxon>
        <taxon>Tanacetum</taxon>
    </lineage>
</organism>
<dbReference type="SUPFAM" id="SSF50630">
    <property type="entry name" value="Acid proteases"/>
    <property type="match status" value="1"/>
</dbReference>
<dbReference type="EMBL" id="BQNB010020442">
    <property type="protein sequence ID" value="GJT95986.1"/>
    <property type="molecule type" value="Genomic_DNA"/>
</dbReference>
<evidence type="ECO:0000313" key="3">
    <source>
        <dbReference type="Proteomes" id="UP001151760"/>
    </source>
</evidence>
<gene>
    <name evidence="2" type="ORF">Tco_1091504</name>
</gene>
<sequence>MSNALADLGASISIMPYSLFKRLGLGSLKPIKMTIEMADRSMQSPKGIKENVLVKISNFVFPIDFIILDIMEDENVPIILGRPMLATAHAKIDVYGINMVGLAKNLRVFIGNHQFLVDFIILENISEFVEKGLTEVLFGQPFKEQIGLVEDRGKGTLWFKIGNDKTIFHMPRAEKAFRKLTVKQHNSMGPLLKVSDEDKKKGIHKPEIKIKGFYRGCLSLGNEYKYDQEVVDWIQGYIDDGMTIQKLRGNSRDRLDSYSFGMDIAKILRKRSKPDKHRHGKGKRIQEPGVGECAFQGNDTRGLKKMPRGKKKICAKTYGKEAQKASDTRIATWPSCFDSSDSKSNPTMEREHPMIERNVWSRSRGGYN</sequence>
<accession>A0ABQ5I768</accession>
<feature type="compositionally biased region" description="Basic residues" evidence="1">
    <location>
        <begin position="271"/>
        <end position="283"/>
    </location>
</feature>
<reference evidence="2" key="1">
    <citation type="journal article" date="2022" name="Int. J. Mol. Sci.">
        <title>Draft Genome of Tanacetum Coccineum: Genomic Comparison of Closely Related Tanacetum-Family Plants.</title>
        <authorList>
            <person name="Yamashiro T."/>
            <person name="Shiraishi A."/>
            <person name="Nakayama K."/>
            <person name="Satake H."/>
        </authorList>
    </citation>
    <scope>NUCLEOTIDE SEQUENCE</scope>
</reference>
<dbReference type="Proteomes" id="UP001151760">
    <property type="component" value="Unassembled WGS sequence"/>
</dbReference>
<evidence type="ECO:0000256" key="1">
    <source>
        <dbReference type="SAM" id="MobiDB-lite"/>
    </source>
</evidence>
<dbReference type="PANTHER" id="PTHR33067">
    <property type="entry name" value="RNA-DIRECTED DNA POLYMERASE-RELATED"/>
    <property type="match status" value="1"/>
</dbReference>